<feature type="non-terminal residue" evidence="1">
    <location>
        <position position="1"/>
    </location>
</feature>
<sequence>PAAVTDIGKLAMVTDDQTVAPAFGTFTTALAGTNNDGLWTALQPFGGVYSDLISVTYLDPGAISMSLDSWVSGMGIVFSLATTTSAVISTTFDNIKTELAANALAAAMVSAVDVSSNDGSGVVVATNFRLAAGPIVGTIVGFDSTTQVWIDIGRKIAAGL</sequence>
<name>A0A0F9B251_9ZZZZ</name>
<evidence type="ECO:0000313" key="1">
    <source>
        <dbReference type="EMBL" id="KKL07857.1"/>
    </source>
</evidence>
<protein>
    <submittedName>
        <fullName evidence="1">Uncharacterized protein</fullName>
    </submittedName>
</protein>
<reference evidence="1" key="1">
    <citation type="journal article" date="2015" name="Nature">
        <title>Complex archaea that bridge the gap between prokaryotes and eukaryotes.</title>
        <authorList>
            <person name="Spang A."/>
            <person name="Saw J.H."/>
            <person name="Jorgensen S.L."/>
            <person name="Zaremba-Niedzwiedzka K."/>
            <person name="Martijn J."/>
            <person name="Lind A.E."/>
            <person name="van Eijk R."/>
            <person name="Schleper C."/>
            <person name="Guy L."/>
            <person name="Ettema T.J."/>
        </authorList>
    </citation>
    <scope>NUCLEOTIDE SEQUENCE</scope>
</reference>
<dbReference type="EMBL" id="LAZR01043121">
    <property type="protein sequence ID" value="KKL07857.1"/>
    <property type="molecule type" value="Genomic_DNA"/>
</dbReference>
<dbReference type="AlphaFoldDB" id="A0A0F9B251"/>
<accession>A0A0F9B251</accession>
<organism evidence="1">
    <name type="scientific">marine sediment metagenome</name>
    <dbReference type="NCBI Taxonomy" id="412755"/>
    <lineage>
        <taxon>unclassified sequences</taxon>
        <taxon>metagenomes</taxon>
        <taxon>ecological metagenomes</taxon>
    </lineage>
</organism>
<comment type="caution">
    <text evidence="1">The sequence shown here is derived from an EMBL/GenBank/DDBJ whole genome shotgun (WGS) entry which is preliminary data.</text>
</comment>
<proteinExistence type="predicted"/>
<gene>
    <name evidence="1" type="ORF">LCGC14_2581810</name>
</gene>